<reference evidence="2" key="1">
    <citation type="journal article" date="2020" name="Cell">
        <title>Large-Scale Comparative Analyses of Tick Genomes Elucidate Their Genetic Diversity and Vector Capacities.</title>
        <authorList>
            <consortium name="Tick Genome and Microbiome Consortium (TIGMIC)"/>
            <person name="Jia N."/>
            <person name="Wang J."/>
            <person name="Shi W."/>
            <person name="Du L."/>
            <person name="Sun Y."/>
            <person name="Zhan W."/>
            <person name="Jiang J.F."/>
            <person name="Wang Q."/>
            <person name="Zhang B."/>
            <person name="Ji P."/>
            <person name="Bell-Sakyi L."/>
            <person name="Cui X.M."/>
            <person name="Yuan T.T."/>
            <person name="Jiang B.G."/>
            <person name="Yang W.F."/>
            <person name="Lam T.T."/>
            <person name="Chang Q.C."/>
            <person name="Ding S.J."/>
            <person name="Wang X.J."/>
            <person name="Zhu J.G."/>
            <person name="Ruan X.D."/>
            <person name="Zhao L."/>
            <person name="Wei J.T."/>
            <person name="Ye R.Z."/>
            <person name="Que T.C."/>
            <person name="Du C.H."/>
            <person name="Zhou Y.H."/>
            <person name="Cheng J.X."/>
            <person name="Dai P.F."/>
            <person name="Guo W.B."/>
            <person name="Han X.H."/>
            <person name="Huang E.J."/>
            <person name="Li L.F."/>
            <person name="Wei W."/>
            <person name="Gao Y.C."/>
            <person name="Liu J.Z."/>
            <person name="Shao H.Z."/>
            <person name="Wang X."/>
            <person name="Wang C.C."/>
            <person name="Yang T.C."/>
            <person name="Huo Q.B."/>
            <person name="Li W."/>
            <person name="Chen H.Y."/>
            <person name="Chen S.E."/>
            <person name="Zhou L.G."/>
            <person name="Ni X.B."/>
            <person name="Tian J.H."/>
            <person name="Sheng Y."/>
            <person name="Liu T."/>
            <person name="Pan Y.S."/>
            <person name="Xia L.Y."/>
            <person name="Li J."/>
            <person name="Zhao F."/>
            <person name="Cao W.C."/>
        </authorList>
    </citation>
    <scope>NUCLEOTIDE SEQUENCE</scope>
    <source>
        <strain evidence="2">Rmic-2018</strain>
    </source>
</reference>
<name>A0A9J6DUU3_RHIMP</name>
<feature type="region of interest" description="Disordered" evidence="1">
    <location>
        <begin position="149"/>
        <end position="191"/>
    </location>
</feature>
<dbReference type="EMBL" id="JABSTU010000007">
    <property type="protein sequence ID" value="KAH8025758.1"/>
    <property type="molecule type" value="Genomic_DNA"/>
</dbReference>
<sequence length="191" mass="21235">MMGCWQILPELARLERPGGTELWRLHSWLGREVHLLLHDSLEPSERQSLGRALNTQLAPLSTNRAAPASPPSTDDEDDGGSVSDMTRRYRQPSSRWRNRTLKRHLQCVLRSLCALLETDSADAEPSHCQCSQGTTGRCETAFLRDCKAPPVEEEEEEDEVFFTPPTSPCSSSGSSSEAHTPDEGPLFFIQG</sequence>
<proteinExistence type="predicted"/>
<keyword evidence="3" id="KW-1185">Reference proteome</keyword>
<evidence type="ECO:0000256" key="1">
    <source>
        <dbReference type="SAM" id="MobiDB-lite"/>
    </source>
</evidence>
<accession>A0A9J6DUU3</accession>
<reference evidence="2" key="2">
    <citation type="submission" date="2021-09" db="EMBL/GenBank/DDBJ databases">
        <authorList>
            <person name="Jia N."/>
            <person name="Wang J."/>
            <person name="Shi W."/>
            <person name="Du L."/>
            <person name="Sun Y."/>
            <person name="Zhan W."/>
            <person name="Jiang J."/>
            <person name="Wang Q."/>
            <person name="Zhang B."/>
            <person name="Ji P."/>
            <person name="Sakyi L.B."/>
            <person name="Cui X."/>
            <person name="Yuan T."/>
            <person name="Jiang B."/>
            <person name="Yang W."/>
            <person name="Lam T.T.-Y."/>
            <person name="Chang Q."/>
            <person name="Ding S."/>
            <person name="Wang X."/>
            <person name="Zhu J."/>
            <person name="Ruan X."/>
            <person name="Zhao L."/>
            <person name="Wei J."/>
            <person name="Que T."/>
            <person name="Du C."/>
            <person name="Cheng J."/>
            <person name="Dai P."/>
            <person name="Han X."/>
            <person name="Huang E."/>
            <person name="Gao Y."/>
            <person name="Liu J."/>
            <person name="Shao H."/>
            <person name="Ye R."/>
            <person name="Li L."/>
            <person name="Wei W."/>
            <person name="Wang X."/>
            <person name="Wang C."/>
            <person name="Huo Q."/>
            <person name="Li W."/>
            <person name="Guo W."/>
            <person name="Chen H."/>
            <person name="Chen S."/>
            <person name="Zhou L."/>
            <person name="Zhou L."/>
            <person name="Ni X."/>
            <person name="Tian J."/>
            <person name="Zhou Y."/>
            <person name="Sheng Y."/>
            <person name="Liu T."/>
            <person name="Pan Y."/>
            <person name="Xia L."/>
            <person name="Li J."/>
            <person name="Zhao F."/>
            <person name="Cao W."/>
        </authorList>
    </citation>
    <scope>NUCLEOTIDE SEQUENCE</scope>
    <source>
        <strain evidence="2">Rmic-2018</strain>
        <tissue evidence="2">Larvae</tissue>
    </source>
</reference>
<organism evidence="2 3">
    <name type="scientific">Rhipicephalus microplus</name>
    <name type="common">Cattle tick</name>
    <name type="synonym">Boophilus microplus</name>
    <dbReference type="NCBI Taxonomy" id="6941"/>
    <lineage>
        <taxon>Eukaryota</taxon>
        <taxon>Metazoa</taxon>
        <taxon>Ecdysozoa</taxon>
        <taxon>Arthropoda</taxon>
        <taxon>Chelicerata</taxon>
        <taxon>Arachnida</taxon>
        <taxon>Acari</taxon>
        <taxon>Parasitiformes</taxon>
        <taxon>Ixodida</taxon>
        <taxon>Ixodoidea</taxon>
        <taxon>Ixodidae</taxon>
        <taxon>Rhipicephalinae</taxon>
        <taxon>Rhipicephalus</taxon>
        <taxon>Boophilus</taxon>
    </lineage>
</organism>
<protein>
    <submittedName>
        <fullName evidence="2">Uncharacterized protein</fullName>
    </submittedName>
</protein>
<dbReference type="VEuPathDB" id="VectorBase:LOC119170059"/>
<evidence type="ECO:0000313" key="2">
    <source>
        <dbReference type="EMBL" id="KAH8025758.1"/>
    </source>
</evidence>
<comment type="caution">
    <text evidence="2">The sequence shown here is derived from an EMBL/GenBank/DDBJ whole genome shotgun (WGS) entry which is preliminary data.</text>
</comment>
<feature type="compositionally biased region" description="Acidic residues" evidence="1">
    <location>
        <begin position="151"/>
        <end position="160"/>
    </location>
</feature>
<gene>
    <name evidence="2" type="ORF">HPB51_011089</name>
</gene>
<dbReference type="AlphaFoldDB" id="A0A9J6DUU3"/>
<evidence type="ECO:0000313" key="3">
    <source>
        <dbReference type="Proteomes" id="UP000821866"/>
    </source>
</evidence>
<feature type="compositionally biased region" description="Low complexity" evidence="1">
    <location>
        <begin position="161"/>
        <end position="176"/>
    </location>
</feature>
<dbReference type="Proteomes" id="UP000821866">
    <property type="component" value="Unassembled WGS sequence"/>
</dbReference>
<feature type="region of interest" description="Disordered" evidence="1">
    <location>
        <begin position="56"/>
        <end position="95"/>
    </location>
</feature>